<accession>A0A7W9KEZ3</accession>
<name>A0A7W9KEZ3_9PSEU</name>
<dbReference type="Proteomes" id="UP000585638">
    <property type="component" value="Unassembled WGS sequence"/>
</dbReference>
<evidence type="ECO:0000313" key="2">
    <source>
        <dbReference type="Proteomes" id="UP000585638"/>
    </source>
</evidence>
<dbReference type="AlphaFoldDB" id="A0A7W9KEZ3"/>
<dbReference type="RefSeq" id="WP_184861485.1">
    <property type="nucleotide sequence ID" value="NZ_JACHIR010000001.1"/>
</dbReference>
<gene>
    <name evidence="1" type="ORF">BJ998_002603</name>
</gene>
<keyword evidence="1" id="KW-0238">DNA-binding</keyword>
<keyword evidence="2" id="KW-1185">Reference proteome</keyword>
<evidence type="ECO:0000313" key="1">
    <source>
        <dbReference type="EMBL" id="MBB5891407.1"/>
    </source>
</evidence>
<organism evidence="1 2">
    <name type="scientific">Kutzneria kofuensis</name>
    <dbReference type="NCBI Taxonomy" id="103725"/>
    <lineage>
        <taxon>Bacteria</taxon>
        <taxon>Bacillati</taxon>
        <taxon>Actinomycetota</taxon>
        <taxon>Actinomycetes</taxon>
        <taxon>Pseudonocardiales</taxon>
        <taxon>Pseudonocardiaceae</taxon>
        <taxon>Kutzneria</taxon>
    </lineage>
</organism>
<reference evidence="1 2" key="1">
    <citation type="submission" date="2020-08" db="EMBL/GenBank/DDBJ databases">
        <title>Sequencing the genomes of 1000 actinobacteria strains.</title>
        <authorList>
            <person name="Klenk H.-P."/>
        </authorList>
    </citation>
    <scope>NUCLEOTIDE SEQUENCE [LARGE SCALE GENOMIC DNA]</scope>
    <source>
        <strain evidence="1 2">DSM 43851</strain>
    </source>
</reference>
<dbReference type="GO" id="GO:0003677">
    <property type="term" value="F:DNA binding"/>
    <property type="evidence" value="ECO:0007669"/>
    <property type="project" value="UniProtKB-KW"/>
</dbReference>
<dbReference type="EMBL" id="JACHIR010000001">
    <property type="protein sequence ID" value="MBB5891407.1"/>
    <property type="molecule type" value="Genomic_DNA"/>
</dbReference>
<proteinExistence type="predicted"/>
<comment type="caution">
    <text evidence="1">The sequence shown here is derived from an EMBL/GenBank/DDBJ whole genome shotgun (WGS) entry which is preliminary data.</text>
</comment>
<protein>
    <submittedName>
        <fullName evidence="1">DNA-binding MarR family transcriptional regulator</fullName>
    </submittedName>
</protein>
<sequence length="62" mass="6750">MRYETRLYNALGVRLTAEHSLSTGQYEFMWFIGGWDGCGANDLAIAVGATSKGVDCMEAAGW</sequence>